<dbReference type="InterPro" id="IPR036236">
    <property type="entry name" value="Znf_C2H2_sf"/>
</dbReference>
<dbReference type="WBParaSite" id="ACRNAN_Path_1023.g3927.t1">
    <property type="protein sequence ID" value="ACRNAN_Path_1023.g3927.t1"/>
    <property type="gene ID" value="ACRNAN_Path_1023.g3927"/>
</dbReference>
<reference evidence="5" key="1">
    <citation type="submission" date="2022-11" db="UniProtKB">
        <authorList>
            <consortium name="WormBaseParasite"/>
        </authorList>
    </citation>
    <scope>IDENTIFICATION</scope>
</reference>
<keyword evidence="1" id="KW-0862">Zinc</keyword>
<organism evidence="4 5">
    <name type="scientific">Acrobeloides nanus</name>
    <dbReference type="NCBI Taxonomy" id="290746"/>
    <lineage>
        <taxon>Eukaryota</taxon>
        <taxon>Metazoa</taxon>
        <taxon>Ecdysozoa</taxon>
        <taxon>Nematoda</taxon>
        <taxon>Chromadorea</taxon>
        <taxon>Rhabditida</taxon>
        <taxon>Tylenchina</taxon>
        <taxon>Cephalobomorpha</taxon>
        <taxon>Cephaloboidea</taxon>
        <taxon>Cephalobidae</taxon>
        <taxon>Acrobeloides</taxon>
    </lineage>
</organism>
<name>A0A914BUI1_9BILA</name>
<evidence type="ECO:0000313" key="5">
    <source>
        <dbReference type="WBParaSite" id="ACRNAN_Path_1023.g3927.t1"/>
    </source>
</evidence>
<keyword evidence="1" id="KW-0863">Zinc-finger</keyword>
<dbReference type="GO" id="GO:0008270">
    <property type="term" value="F:zinc ion binding"/>
    <property type="evidence" value="ECO:0007669"/>
    <property type="project" value="UniProtKB-KW"/>
</dbReference>
<keyword evidence="2" id="KW-0175">Coiled coil</keyword>
<accession>A0A914BUI1</accession>
<evidence type="ECO:0000256" key="2">
    <source>
        <dbReference type="SAM" id="Coils"/>
    </source>
</evidence>
<proteinExistence type="predicted"/>
<evidence type="ECO:0000313" key="4">
    <source>
        <dbReference type="Proteomes" id="UP000887540"/>
    </source>
</evidence>
<dbReference type="InterPro" id="IPR013087">
    <property type="entry name" value="Znf_C2H2_type"/>
</dbReference>
<dbReference type="Pfam" id="PF13815">
    <property type="entry name" value="Dzip-like_N"/>
    <property type="match status" value="1"/>
</dbReference>
<dbReference type="PROSITE" id="PS50157">
    <property type="entry name" value="ZINC_FINGER_C2H2_2"/>
    <property type="match status" value="1"/>
</dbReference>
<sequence length="161" mass="19073">MDMDSEFKGIRLPDWRLIDEISMPLVEQGIGVFDVLQQSLPSIVLAQVDKIDEEWTETRLIKMFKIAQFQLRYLLQSQQDLVKKLDGEKEKVQKLSKENQHFRKTYFNSDDSPKELFKCEECSKIFLDATFLMAHIQKRHRNNGQIPDAHKEKEPEYRILS</sequence>
<dbReference type="PROSITE" id="PS00028">
    <property type="entry name" value="ZINC_FINGER_C2H2_1"/>
    <property type="match status" value="1"/>
</dbReference>
<protein>
    <submittedName>
        <fullName evidence="5">C2H2-type domain-containing protein</fullName>
    </submittedName>
</protein>
<evidence type="ECO:0000259" key="3">
    <source>
        <dbReference type="PROSITE" id="PS50157"/>
    </source>
</evidence>
<feature type="coiled-coil region" evidence="2">
    <location>
        <begin position="75"/>
        <end position="105"/>
    </location>
</feature>
<keyword evidence="4" id="KW-1185">Reference proteome</keyword>
<keyword evidence="1" id="KW-0479">Metal-binding</keyword>
<dbReference type="AlphaFoldDB" id="A0A914BUI1"/>
<dbReference type="Gene3D" id="3.30.160.60">
    <property type="entry name" value="Classic Zinc Finger"/>
    <property type="match status" value="1"/>
</dbReference>
<evidence type="ECO:0000256" key="1">
    <source>
        <dbReference type="PROSITE-ProRule" id="PRU00042"/>
    </source>
</evidence>
<feature type="domain" description="C2H2-type" evidence="3">
    <location>
        <begin position="117"/>
        <end position="145"/>
    </location>
</feature>
<dbReference type="InterPro" id="IPR032714">
    <property type="entry name" value="DZIP1_N"/>
</dbReference>
<dbReference type="SUPFAM" id="SSF57667">
    <property type="entry name" value="beta-beta-alpha zinc fingers"/>
    <property type="match status" value="1"/>
</dbReference>
<dbReference type="Proteomes" id="UP000887540">
    <property type="component" value="Unplaced"/>
</dbReference>